<name>A0AAE0XMX6_9GAST</name>
<proteinExistence type="predicted"/>
<accession>A0AAE0XMX6</accession>
<sequence>MKRRRKTKGGRGKRKLFLGQEENDYEEEVKFEEYMRRRMMITADIRMTVWVSWREATRPYGSKPVSYHTAVKRALPTTSNQVHTIVTALPHHGHTIVTPVTPLPHHGHTIVTPLPHQYYTIAQHQSHHYHTMDTPLSHHYHINITP</sequence>
<reference evidence="1" key="1">
    <citation type="journal article" date="2023" name="G3 (Bethesda)">
        <title>A reference genome for the long-term kleptoplast-retaining sea slug Elysia crispata morphotype clarki.</title>
        <authorList>
            <person name="Eastman K.E."/>
            <person name="Pendleton A.L."/>
            <person name="Shaikh M.A."/>
            <person name="Suttiyut T."/>
            <person name="Ogas R."/>
            <person name="Tomko P."/>
            <person name="Gavelis G."/>
            <person name="Widhalm J.R."/>
            <person name="Wisecaver J.H."/>
        </authorList>
    </citation>
    <scope>NUCLEOTIDE SEQUENCE</scope>
    <source>
        <strain evidence="1">ECLA1</strain>
    </source>
</reference>
<protein>
    <submittedName>
        <fullName evidence="1">Uncharacterized protein</fullName>
    </submittedName>
</protein>
<comment type="caution">
    <text evidence="1">The sequence shown here is derived from an EMBL/GenBank/DDBJ whole genome shotgun (WGS) entry which is preliminary data.</text>
</comment>
<organism evidence="1 2">
    <name type="scientific">Elysia crispata</name>
    <name type="common">lettuce slug</name>
    <dbReference type="NCBI Taxonomy" id="231223"/>
    <lineage>
        <taxon>Eukaryota</taxon>
        <taxon>Metazoa</taxon>
        <taxon>Spiralia</taxon>
        <taxon>Lophotrochozoa</taxon>
        <taxon>Mollusca</taxon>
        <taxon>Gastropoda</taxon>
        <taxon>Heterobranchia</taxon>
        <taxon>Euthyneura</taxon>
        <taxon>Panpulmonata</taxon>
        <taxon>Sacoglossa</taxon>
        <taxon>Placobranchoidea</taxon>
        <taxon>Plakobranchidae</taxon>
        <taxon>Elysia</taxon>
    </lineage>
</organism>
<dbReference type="AlphaFoldDB" id="A0AAE0XMX6"/>
<dbReference type="Proteomes" id="UP001283361">
    <property type="component" value="Unassembled WGS sequence"/>
</dbReference>
<evidence type="ECO:0000313" key="2">
    <source>
        <dbReference type="Proteomes" id="UP001283361"/>
    </source>
</evidence>
<gene>
    <name evidence="1" type="ORF">RRG08_021663</name>
</gene>
<evidence type="ECO:0000313" key="1">
    <source>
        <dbReference type="EMBL" id="KAK3698152.1"/>
    </source>
</evidence>
<dbReference type="EMBL" id="JAWDGP010007981">
    <property type="protein sequence ID" value="KAK3698152.1"/>
    <property type="molecule type" value="Genomic_DNA"/>
</dbReference>
<keyword evidence="2" id="KW-1185">Reference proteome</keyword>